<dbReference type="EMBL" id="KZ664524">
    <property type="protein sequence ID" value="PPS04968.1"/>
    <property type="molecule type" value="Genomic_DNA"/>
</dbReference>
<organism evidence="1 2">
    <name type="scientific">Gossypium barbadense</name>
    <name type="common">Sea Island cotton</name>
    <name type="synonym">Hibiscus barbadensis</name>
    <dbReference type="NCBI Taxonomy" id="3634"/>
    <lineage>
        <taxon>Eukaryota</taxon>
        <taxon>Viridiplantae</taxon>
        <taxon>Streptophyta</taxon>
        <taxon>Embryophyta</taxon>
        <taxon>Tracheophyta</taxon>
        <taxon>Spermatophyta</taxon>
        <taxon>Magnoliopsida</taxon>
        <taxon>eudicotyledons</taxon>
        <taxon>Gunneridae</taxon>
        <taxon>Pentapetalae</taxon>
        <taxon>rosids</taxon>
        <taxon>malvids</taxon>
        <taxon>Malvales</taxon>
        <taxon>Malvaceae</taxon>
        <taxon>Malvoideae</taxon>
        <taxon>Gossypium</taxon>
    </lineage>
</organism>
<proteinExistence type="predicted"/>
<name>A0A2P5XNN3_GOSBA</name>
<reference evidence="1 2" key="1">
    <citation type="submission" date="2015-01" db="EMBL/GenBank/DDBJ databases">
        <title>Genome of allotetraploid Gossypium barbadense reveals genomic plasticity and fiber elongation in cotton evolution.</title>
        <authorList>
            <person name="Chen X."/>
            <person name="Liu X."/>
            <person name="Zhao B."/>
            <person name="Zheng H."/>
            <person name="Hu Y."/>
            <person name="Lu G."/>
            <person name="Yang C."/>
            <person name="Chen J."/>
            <person name="Shan C."/>
            <person name="Zhang L."/>
            <person name="Zhou Y."/>
            <person name="Wang L."/>
            <person name="Guo W."/>
            <person name="Bai Y."/>
            <person name="Ruan J."/>
            <person name="Shangguan X."/>
            <person name="Mao Y."/>
            <person name="Jiang J."/>
            <person name="Zhu Y."/>
            <person name="Lei J."/>
            <person name="Kang H."/>
            <person name="Chen S."/>
            <person name="He X."/>
            <person name="Wang R."/>
            <person name="Wang Y."/>
            <person name="Chen J."/>
            <person name="Wang L."/>
            <person name="Yu S."/>
            <person name="Wang B."/>
            <person name="Wei J."/>
            <person name="Song S."/>
            <person name="Lu X."/>
            <person name="Gao Z."/>
            <person name="Gu W."/>
            <person name="Deng X."/>
            <person name="Ma D."/>
            <person name="Wang S."/>
            <person name="Liang W."/>
            <person name="Fang L."/>
            <person name="Cai C."/>
            <person name="Zhu X."/>
            <person name="Zhou B."/>
            <person name="Zhang Y."/>
            <person name="Chen Z."/>
            <person name="Xu S."/>
            <person name="Zhu R."/>
            <person name="Wang S."/>
            <person name="Zhang T."/>
            <person name="Zhao G."/>
        </authorList>
    </citation>
    <scope>NUCLEOTIDE SEQUENCE [LARGE SCALE GENOMIC DNA]</scope>
    <source>
        <strain evidence="2">cv. Xinhai21</strain>
        <tissue evidence="1">Leaf</tissue>
    </source>
</reference>
<accession>A0A2P5XNN3</accession>
<dbReference type="OrthoDB" id="1936908at2759"/>
<protein>
    <submittedName>
        <fullName evidence="1">Uncharacterized protein</fullName>
    </submittedName>
</protein>
<dbReference type="Proteomes" id="UP000239757">
    <property type="component" value="Unassembled WGS sequence"/>
</dbReference>
<evidence type="ECO:0000313" key="2">
    <source>
        <dbReference type="Proteomes" id="UP000239757"/>
    </source>
</evidence>
<sequence length="102" mass="11514">MGRVKDFMSEMVGALQRIAGANTVLARQGLPLEHLQALGGKEFHGVRAGYPTRAEYWLEGVIRILIHMSCSDEYKLGCAMSLLMDKAHRWWIIIERGLCQIV</sequence>
<evidence type="ECO:0000313" key="1">
    <source>
        <dbReference type="EMBL" id="PPS04968.1"/>
    </source>
</evidence>
<dbReference type="AlphaFoldDB" id="A0A2P5XNN3"/>
<gene>
    <name evidence="1" type="ORF">GOBAR_AA15685</name>
</gene>